<dbReference type="PANTHER" id="PTHR24044:SF506">
    <property type="entry name" value="NEUROGENIC LOCUS NOTCH HOMOLOG PROTEIN 2-LIKE"/>
    <property type="match status" value="1"/>
</dbReference>
<dbReference type="Gene3D" id="2.10.25.10">
    <property type="entry name" value="Laminin"/>
    <property type="match status" value="6"/>
</dbReference>
<dbReference type="Proteomes" id="UP001235939">
    <property type="component" value="Chromosome 11"/>
</dbReference>
<dbReference type="PROSITE" id="PS01186">
    <property type="entry name" value="EGF_2"/>
    <property type="match status" value="3"/>
</dbReference>
<feature type="disulfide bond" evidence="1">
    <location>
        <begin position="406"/>
        <end position="415"/>
    </location>
</feature>
<dbReference type="SMART" id="SM00181">
    <property type="entry name" value="EGF"/>
    <property type="match status" value="7"/>
</dbReference>
<dbReference type="Gene3D" id="2.120.10.30">
    <property type="entry name" value="TolB, C-terminal domain"/>
    <property type="match status" value="1"/>
</dbReference>
<reference evidence="4 5" key="1">
    <citation type="submission" date="2022-01" db="EMBL/GenBank/DDBJ databases">
        <title>A chromosomal length assembly of Cordylochernes scorpioides.</title>
        <authorList>
            <person name="Zeh D."/>
            <person name="Zeh J."/>
        </authorList>
    </citation>
    <scope>NUCLEOTIDE SEQUENCE [LARGE SCALE GENOMIC DNA]</scope>
    <source>
        <strain evidence="4">IN4F17</strain>
        <tissue evidence="4">Whole Body</tissue>
    </source>
</reference>
<name>A0ABY6KZC9_9ARAC</name>
<feature type="disulfide bond" evidence="1">
    <location>
        <begin position="270"/>
        <end position="287"/>
    </location>
</feature>
<accession>A0ABY6KZC9</accession>
<dbReference type="InterPro" id="IPR011042">
    <property type="entry name" value="6-blade_b-propeller_TolB-like"/>
</dbReference>
<keyword evidence="1" id="KW-1015">Disulfide bond</keyword>
<dbReference type="SUPFAM" id="SSF63825">
    <property type="entry name" value="YWTD domain"/>
    <property type="match status" value="1"/>
</dbReference>
<dbReference type="SMART" id="SM00135">
    <property type="entry name" value="LY"/>
    <property type="match status" value="2"/>
</dbReference>
<dbReference type="InterPro" id="IPR000033">
    <property type="entry name" value="LDLR_classB_rpt"/>
</dbReference>
<evidence type="ECO:0000313" key="4">
    <source>
        <dbReference type="EMBL" id="UYV74246.1"/>
    </source>
</evidence>
<proteinExistence type="predicted"/>
<dbReference type="Pfam" id="PF00058">
    <property type="entry name" value="Ldl_recept_b"/>
    <property type="match status" value="1"/>
</dbReference>
<keyword evidence="5" id="KW-1185">Reference proteome</keyword>
<gene>
    <name evidence="4" type="ORF">LAZ67_11002604</name>
</gene>
<comment type="caution">
    <text evidence="1">Lacks conserved residue(s) required for the propagation of feature annotation.</text>
</comment>
<dbReference type="InterPro" id="IPR000742">
    <property type="entry name" value="EGF"/>
</dbReference>
<dbReference type="PROSITE" id="PS51120">
    <property type="entry name" value="LDLRB"/>
    <property type="match status" value="1"/>
</dbReference>
<feature type="disulfide bond" evidence="1">
    <location>
        <begin position="445"/>
        <end position="454"/>
    </location>
</feature>
<dbReference type="PROSITE" id="PS00022">
    <property type="entry name" value="EGF_1"/>
    <property type="match status" value="4"/>
</dbReference>
<feature type="disulfide bond" evidence="1">
    <location>
        <begin position="464"/>
        <end position="474"/>
    </location>
</feature>
<evidence type="ECO:0000256" key="1">
    <source>
        <dbReference type="PROSITE-ProRule" id="PRU00076"/>
    </source>
</evidence>
<evidence type="ECO:0000313" key="5">
    <source>
        <dbReference type="Proteomes" id="UP001235939"/>
    </source>
</evidence>
<feature type="domain" description="EGF-like" evidence="3">
    <location>
        <begin position="460"/>
        <end position="498"/>
    </location>
</feature>
<sequence length="517" mass="56856">MIYWTDWGREPKLERAKLDGKDRHTFIGDRILWPTGLAIDHPARMLYWADLKGSRVEATSLEFPHQRHMIHSFERGDKPVKVDVFEDDLFVTTFHQHELLRINKFGNGNVTVLAEGMRKASDLVLIQEYKQTKNCKLVLPVCCISPSHPRDAVTNPCAVTAVCGEGAICLPTTPASCICPDGLVETKTDDGKQVACTARPPRPSSLPEKDKKPYCRQYMLPPRCPHQFEGEKCHIYRCTNYCENHGRCYFVEHGDNPNPPMRCNCGMYRCQNGGVCTKGEKQQNSTCLCPRGYSGPDCQESACANICRRGNCTISAKNIHVPVCNCPHGYAGRNCELDLCPHYCAHGGEASLFLIPLGTCHRVGPTGKMVCSCPEGYKGSRCDRSLCGCQNGATCIVSRTGYTCRCPTGFTGSHCETFVATNCADMACLHGGTCQVVKGVPTCKCPVHWLGQFCEAAAQSWNPCVGFCFHGGSCIMPQLPHKMPKCFCPDGFVGLRCQSNIAFSPPLAADQSELMAG</sequence>
<dbReference type="PANTHER" id="PTHR24044">
    <property type="entry name" value="NOTCH LIGAND FAMILY MEMBER"/>
    <property type="match status" value="1"/>
</dbReference>
<dbReference type="InterPro" id="IPR050906">
    <property type="entry name" value="Notch_signaling"/>
</dbReference>
<feature type="repeat" description="LDL-receptor class B" evidence="2">
    <location>
        <begin position="1"/>
        <end position="43"/>
    </location>
</feature>
<feature type="domain" description="EGF-like" evidence="3">
    <location>
        <begin position="383"/>
        <end position="416"/>
    </location>
</feature>
<organism evidence="4 5">
    <name type="scientific">Cordylochernes scorpioides</name>
    <dbReference type="NCBI Taxonomy" id="51811"/>
    <lineage>
        <taxon>Eukaryota</taxon>
        <taxon>Metazoa</taxon>
        <taxon>Ecdysozoa</taxon>
        <taxon>Arthropoda</taxon>
        <taxon>Chelicerata</taxon>
        <taxon>Arachnida</taxon>
        <taxon>Pseudoscorpiones</taxon>
        <taxon>Cheliferoidea</taxon>
        <taxon>Chernetidae</taxon>
        <taxon>Cordylochernes</taxon>
    </lineage>
</organism>
<dbReference type="Pfam" id="PF00008">
    <property type="entry name" value="EGF"/>
    <property type="match status" value="3"/>
</dbReference>
<dbReference type="CDD" id="cd00054">
    <property type="entry name" value="EGF_CA"/>
    <property type="match status" value="1"/>
</dbReference>
<feature type="disulfide bond" evidence="1">
    <location>
        <begin position="289"/>
        <end position="298"/>
    </location>
</feature>
<dbReference type="PROSITE" id="PS50026">
    <property type="entry name" value="EGF_3"/>
    <property type="match status" value="4"/>
</dbReference>
<feature type="domain" description="EGF-like" evidence="3">
    <location>
        <begin position="264"/>
        <end position="299"/>
    </location>
</feature>
<dbReference type="EMBL" id="CP092873">
    <property type="protein sequence ID" value="UYV74246.1"/>
    <property type="molecule type" value="Genomic_DNA"/>
</dbReference>
<feature type="domain" description="EGF-like" evidence="3">
    <location>
        <begin position="419"/>
        <end position="455"/>
    </location>
</feature>
<protein>
    <submittedName>
        <fullName evidence="4">LRP1B</fullName>
    </submittedName>
</protein>
<evidence type="ECO:0000259" key="3">
    <source>
        <dbReference type="PROSITE" id="PS50026"/>
    </source>
</evidence>
<evidence type="ECO:0000256" key="2">
    <source>
        <dbReference type="PROSITE-ProRule" id="PRU00461"/>
    </source>
</evidence>
<feature type="disulfide bond" evidence="1">
    <location>
        <begin position="488"/>
        <end position="497"/>
    </location>
</feature>
<feature type="non-terminal residue" evidence="4">
    <location>
        <position position="517"/>
    </location>
</feature>
<keyword evidence="1" id="KW-0245">EGF-like domain</keyword>
<dbReference type="SUPFAM" id="SSF57196">
    <property type="entry name" value="EGF/Laminin"/>
    <property type="match status" value="4"/>
</dbReference>